<dbReference type="AlphaFoldDB" id="A0A381WA20"/>
<accession>A0A381WA20</accession>
<protein>
    <submittedName>
        <fullName evidence="1">Uncharacterized protein</fullName>
    </submittedName>
</protein>
<proteinExistence type="predicted"/>
<dbReference type="EMBL" id="UINC01011151">
    <property type="protein sequence ID" value="SVA49335.1"/>
    <property type="molecule type" value="Genomic_DNA"/>
</dbReference>
<organism evidence="1">
    <name type="scientific">marine metagenome</name>
    <dbReference type="NCBI Taxonomy" id="408172"/>
    <lineage>
        <taxon>unclassified sequences</taxon>
        <taxon>metagenomes</taxon>
        <taxon>ecological metagenomes</taxon>
    </lineage>
</organism>
<name>A0A381WA20_9ZZZZ</name>
<sequence length="45" mass="4747">MGTSFEKPPDPLTYKIPSINLTIILSSGPGTSATKTNSLSPRIKS</sequence>
<evidence type="ECO:0000313" key="1">
    <source>
        <dbReference type="EMBL" id="SVA49335.1"/>
    </source>
</evidence>
<reference evidence="1" key="1">
    <citation type="submission" date="2018-05" db="EMBL/GenBank/DDBJ databases">
        <authorList>
            <person name="Lanie J.A."/>
            <person name="Ng W.-L."/>
            <person name="Kazmierczak K.M."/>
            <person name="Andrzejewski T.M."/>
            <person name="Davidsen T.M."/>
            <person name="Wayne K.J."/>
            <person name="Tettelin H."/>
            <person name="Glass J.I."/>
            <person name="Rusch D."/>
            <person name="Podicherti R."/>
            <person name="Tsui H.-C.T."/>
            <person name="Winkler M.E."/>
        </authorList>
    </citation>
    <scope>NUCLEOTIDE SEQUENCE</scope>
</reference>
<gene>
    <name evidence="1" type="ORF">METZ01_LOCUS102189</name>
</gene>